<evidence type="ECO:0000256" key="1">
    <source>
        <dbReference type="ARBA" id="ARBA00004429"/>
    </source>
</evidence>
<dbReference type="PROSITE" id="PS50928">
    <property type="entry name" value="ABC_TM1"/>
    <property type="match status" value="1"/>
</dbReference>
<feature type="transmembrane region" description="Helical" evidence="8">
    <location>
        <begin position="222"/>
        <end position="243"/>
    </location>
</feature>
<dbReference type="OrthoDB" id="7268769at2"/>
<dbReference type="PANTHER" id="PTHR43357:SF4">
    <property type="entry name" value="INNER MEMBRANE ABC TRANSPORTER PERMEASE PROTEIN YDCV"/>
    <property type="match status" value="1"/>
</dbReference>
<evidence type="ECO:0000256" key="7">
    <source>
        <dbReference type="ARBA" id="ARBA00023136"/>
    </source>
</evidence>
<evidence type="ECO:0000256" key="8">
    <source>
        <dbReference type="RuleBase" id="RU363032"/>
    </source>
</evidence>
<feature type="transmembrane region" description="Helical" evidence="8">
    <location>
        <begin position="60"/>
        <end position="84"/>
    </location>
</feature>
<dbReference type="GO" id="GO:0005886">
    <property type="term" value="C:plasma membrane"/>
    <property type="evidence" value="ECO:0007669"/>
    <property type="project" value="UniProtKB-SubCell"/>
</dbReference>
<evidence type="ECO:0000256" key="5">
    <source>
        <dbReference type="ARBA" id="ARBA00022692"/>
    </source>
</evidence>
<evidence type="ECO:0000313" key="10">
    <source>
        <dbReference type="EMBL" id="PZW44897.1"/>
    </source>
</evidence>
<keyword evidence="6 8" id="KW-1133">Transmembrane helix</keyword>
<evidence type="ECO:0000259" key="9">
    <source>
        <dbReference type="PROSITE" id="PS50928"/>
    </source>
</evidence>
<keyword evidence="5 8" id="KW-0812">Transmembrane</keyword>
<feature type="domain" description="ABC transmembrane type-1" evidence="9">
    <location>
        <begin position="56"/>
        <end position="244"/>
    </location>
</feature>
<dbReference type="Pfam" id="PF00528">
    <property type="entry name" value="BPD_transp_1"/>
    <property type="match status" value="1"/>
</dbReference>
<dbReference type="InterPro" id="IPR035906">
    <property type="entry name" value="MetI-like_sf"/>
</dbReference>
<dbReference type="EMBL" id="QKYU01000013">
    <property type="protein sequence ID" value="PZW44897.1"/>
    <property type="molecule type" value="Genomic_DNA"/>
</dbReference>
<organism evidence="10 11">
    <name type="scientific">Humitalea rosea</name>
    <dbReference type="NCBI Taxonomy" id="990373"/>
    <lineage>
        <taxon>Bacteria</taxon>
        <taxon>Pseudomonadati</taxon>
        <taxon>Pseudomonadota</taxon>
        <taxon>Alphaproteobacteria</taxon>
        <taxon>Acetobacterales</taxon>
        <taxon>Roseomonadaceae</taxon>
        <taxon>Humitalea</taxon>
    </lineage>
</organism>
<dbReference type="InterPro" id="IPR000515">
    <property type="entry name" value="MetI-like"/>
</dbReference>
<name>A0A2W7IZV7_9PROT</name>
<evidence type="ECO:0000256" key="2">
    <source>
        <dbReference type="ARBA" id="ARBA00022448"/>
    </source>
</evidence>
<dbReference type="GO" id="GO:0055085">
    <property type="term" value="P:transmembrane transport"/>
    <property type="evidence" value="ECO:0007669"/>
    <property type="project" value="InterPro"/>
</dbReference>
<accession>A0A2W7IZV7</accession>
<dbReference type="Proteomes" id="UP000249688">
    <property type="component" value="Unassembled WGS sequence"/>
</dbReference>
<keyword evidence="11" id="KW-1185">Reference proteome</keyword>
<dbReference type="Gene3D" id="1.10.3720.10">
    <property type="entry name" value="MetI-like"/>
    <property type="match status" value="1"/>
</dbReference>
<sequence>MRRIFAWAVLLFLMAPMLAVVPLSFSGSEVLRFPPEGFSWRWYVAFFASDRWLLASRNSLIVASAVAVVATLLGTLAALGLHLARFRGRGLILALLAMPIVTPSIVTAAAVFFAFSVVGLTGSLVGLVLAHTVIAVPFVVIAVLASVQGFDPVLLRAAAGLGASPAAAFRRVMLPLIAPGVATGAVFAFATSFDEFIITLFIAGPGQFTLPRQMYASVREFLDPTICAAAVLLFLCSLVLLLLSEAARGRR</sequence>
<dbReference type="AlphaFoldDB" id="A0A2W7IZV7"/>
<feature type="transmembrane region" description="Helical" evidence="8">
    <location>
        <begin position="91"/>
        <end position="118"/>
    </location>
</feature>
<evidence type="ECO:0000256" key="3">
    <source>
        <dbReference type="ARBA" id="ARBA00022475"/>
    </source>
</evidence>
<protein>
    <submittedName>
        <fullName evidence="10">Putative spermidine/putrescine transport system permease protein</fullName>
    </submittedName>
</protein>
<comment type="similarity">
    <text evidence="8">Belongs to the binding-protein-dependent transport system permease family.</text>
</comment>
<dbReference type="PANTHER" id="PTHR43357">
    <property type="entry name" value="INNER MEMBRANE ABC TRANSPORTER PERMEASE PROTEIN YDCV"/>
    <property type="match status" value="1"/>
</dbReference>
<gene>
    <name evidence="10" type="ORF">C8P66_11364</name>
</gene>
<keyword evidence="3" id="KW-1003">Cell membrane</keyword>
<keyword evidence="7 8" id="KW-0472">Membrane</keyword>
<feature type="transmembrane region" description="Helical" evidence="8">
    <location>
        <begin position="176"/>
        <end position="202"/>
    </location>
</feature>
<comment type="subcellular location">
    <subcellularLocation>
        <location evidence="1">Cell inner membrane</location>
        <topology evidence="1">Multi-pass membrane protein</topology>
    </subcellularLocation>
    <subcellularLocation>
        <location evidence="8">Cell membrane</location>
        <topology evidence="8">Multi-pass membrane protein</topology>
    </subcellularLocation>
</comment>
<dbReference type="CDD" id="cd06261">
    <property type="entry name" value="TM_PBP2"/>
    <property type="match status" value="1"/>
</dbReference>
<evidence type="ECO:0000256" key="4">
    <source>
        <dbReference type="ARBA" id="ARBA00022519"/>
    </source>
</evidence>
<evidence type="ECO:0000256" key="6">
    <source>
        <dbReference type="ARBA" id="ARBA00022989"/>
    </source>
</evidence>
<keyword evidence="4" id="KW-0997">Cell inner membrane</keyword>
<evidence type="ECO:0000313" key="11">
    <source>
        <dbReference type="Proteomes" id="UP000249688"/>
    </source>
</evidence>
<comment type="caution">
    <text evidence="10">The sequence shown here is derived from an EMBL/GenBank/DDBJ whole genome shotgun (WGS) entry which is preliminary data.</text>
</comment>
<reference evidence="10 11" key="1">
    <citation type="submission" date="2018-06" db="EMBL/GenBank/DDBJ databases">
        <title>Genomic Encyclopedia of Archaeal and Bacterial Type Strains, Phase II (KMG-II): from individual species to whole genera.</title>
        <authorList>
            <person name="Goeker M."/>
        </authorList>
    </citation>
    <scope>NUCLEOTIDE SEQUENCE [LARGE SCALE GENOMIC DNA]</scope>
    <source>
        <strain evidence="10 11">DSM 24525</strain>
    </source>
</reference>
<dbReference type="SUPFAM" id="SSF161098">
    <property type="entry name" value="MetI-like"/>
    <property type="match status" value="1"/>
</dbReference>
<feature type="transmembrane region" description="Helical" evidence="8">
    <location>
        <begin position="124"/>
        <end position="147"/>
    </location>
</feature>
<dbReference type="RefSeq" id="WP_111398615.1">
    <property type="nucleotide sequence ID" value="NZ_QKYU01000013.1"/>
</dbReference>
<proteinExistence type="inferred from homology"/>
<keyword evidence="2 8" id="KW-0813">Transport</keyword>